<comment type="caution">
    <text evidence="2">The sequence shown here is derived from an EMBL/GenBank/DDBJ whole genome shotgun (WGS) entry which is preliminary data.</text>
</comment>
<name>A0A8S1BR74_ARCPL</name>
<organism evidence="2 3">
    <name type="scientific">Arctia plantaginis</name>
    <name type="common">Wood tiger moth</name>
    <name type="synonym">Phalaena plantaginis</name>
    <dbReference type="NCBI Taxonomy" id="874455"/>
    <lineage>
        <taxon>Eukaryota</taxon>
        <taxon>Metazoa</taxon>
        <taxon>Ecdysozoa</taxon>
        <taxon>Arthropoda</taxon>
        <taxon>Hexapoda</taxon>
        <taxon>Insecta</taxon>
        <taxon>Pterygota</taxon>
        <taxon>Neoptera</taxon>
        <taxon>Endopterygota</taxon>
        <taxon>Lepidoptera</taxon>
        <taxon>Glossata</taxon>
        <taxon>Ditrysia</taxon>
        <taxon>Noctuoidea</taxon>
        <taxon>Erebidae</taxon>
        <taxon>Arctiinae</taxon>
        <taxon>Arctia</taxon>
    </lineage>
</organism>
<feature type="signal peptide" evidence="1">
    <location>
        <begin position="1"/>
        <end position="21"/>
    </location>
</feature>
<gene>
    <name evidence="2" type="ORF">APLA_LOCUS18071</name>
</gene>
<dbReference type="EMBL" id="CADEBC010000858">
    <property type="protein sequence ID" value="CAB3261674.1"/>
    <property type="molecule type" value="Genomic_DNA"/>
</dbReference>
<accession>A0A8S1BR74</accession>
<sequence>MVVSKTFLFILVLCLAHQSLSKPTSEDGLSEGRGIISTIWDWITYPFTWWSSTEPEKPVTEQLIGSTTANQNDVVETSNSNITVWCNDQTCTTMRCDKTGCKNVTCNVYDTNVKGECREYNILVEEEHAVLMPTDATTKAPVHIETTEMLQASSEKPSTDKDNVVVEQPLELEAIISSTVNQDIKDPQNYEERKKFEIKV</sequence>
<proteinExistence type="predicted"/>
<feature type="chain" id="PRO_5035819059" evidence="1">
    <location>
        <begin position="22"/>
        <end position="200"/>
    </location>
</feature>
<dbReference type="AlphaFoldDB" id="A0A8S1BR74"/>
<dbReference type="OrthoDB" id="7483946at2759"/>
<keyword evidence="3" id="KW-1185">Reference proteome</keyword>
<evidence type="ECO:0000313" key="2">
    <source>
        <dbReference type="EMBL" id="CAB3261674.1"/>
    </source>
</evidence>
<evidence type="ECO:0000256" key="1">
    <source>
        <dbReference type="SAM" id="SignalP"/>
    </source>
</evidence>
<reference evidence="2 3" key="1">
    <citation type="submission" date="2020-04" db="EMBL/GenBank/DDBJ databases">
        <authorList>
            <person name="Wallbank WR R."/>
            <person name="Pardo Diaz C."/>
            <person name="Kozak K."/>
            <person name="Martin S."/>
            <person name="Jiggins C."/>
            <person name="Moest M."/>
            <person name="Warren A I."/>
            <person name="Byers J.R.P. K."/>
            <person name="Montejo-Kovacevich G."/>
            <person name="Yen C E."/>
        </authorList>
    </citation>
    <scope>NUCLEOTIDE SEQUENCE [LARGE SCALE GENOMIC DNA]</scope>
</reference>
<evidence type="ECO:0000313" key="3">
    <source>
        <dbReference type="Proteomes" id="UP000494106"/>
    </source>
</evidence>
<protein>
    <submittedName>
        <fullName evidence="2">Uncharacterized protein</fullName>
    </submittedName>
</protein>
<keyword evidence="1" id="KW-0732">Signal</keyword>
<dbReference type="Proteomes" id="UP000494106">
    <property type="component" value="Unassembled WGS sequence"/>
</dbReference>